<feature type="compositionally biased region" description="Basic and acidic residues" evidence="1">
    <location>
        <begin position="497"/>
        <end position="514"/>
    </location>
</feature>
<feature type="compositionally biased region" description="Basic and acidic residues" evidence="1">
    <location>
        <begin position="561"/>
        <end position="582"/>
    </location>
</feature>
<dbReference type="Gramene" id="GBG59963">
    <property type="protein sequence ID" value="GBG59963"/>
    <property type="gene ID" value="CBR_g293"/>
</dbReference>
<dbReference type="SUPFAM" id="SSF53098">
    <property type="entry name" value="Ribonuclease H-like"/>
    <property type="match status" value="1"/>
</dbReference>
<feature type="compositionally biased region" description="Acidic residues" evidence="1">
    <location>
        <begin position="448"/>
        <end position="458"/>
    </location>
</feature>
<feature type="region of interest" description="Disordered" evidence="1">
    <location>
        <begin position="448"/>
        <end position="622"/>
    </location>
</feature>
<feature type="compositionally biased region" description="Low complexity" evidence="1">
    <location>
        <begin position="487"/>
        <end position="496"/>
    </location>
</feature>
<gene>
    <name evidence="3" type="ORF">CBR_g293</name>
</gene>
<sequence length="677" mass="77903">MVRPCESSSNAGKEKVKAGAPKDKPPFEAQPNEKHQALLKENIMYKWIVQGQAAEPKGYDLYWVRWKLYNQQFTTSSTGAMEHFLRKGKPCPYRNGEILHLMALRGGKIEGEAAKKMLHEYRAQKGIAEDTGMEPTAAWPRGKSDEMEEHLKPLPLVEGQTAAGMTVDDTQDKTVPPTVGPSFQASTSGSMSTRTTQISIRKWAENTTQKRSDTHWGRALFRSGVPFNFVRQDETRALHKLYMELGATKAKVDMPKFETVRTAILDLVYDQVKQEVRPVMDKWDISGCTLIAADTTDRRRRPVINFIGAGEGGAVLIKVIDMSHRKTNAAAIAQLWEEVIREIGVHRLNAICTDNAQVNKRAARILSLHKDPDIARIPWVPCAAHTLSLLLKGIAKLPWVAKIVKRAKLMVKLLIKRRGAHLEWEEEGTTVAMDREDDEVDEVDEEVYGDVDDDDDPDYAFCSRGSGLSMAPPVDRIVGREEKQQQKEQQQQGQQQHEQHEDQQRHEEQHEEHQQQQQKQQEEEQQQQENQQLEAQQRQQQQQQEDKQYQVEQQRQEPQQQDEREQQQQRQDDREQQQDDRGQQQQDKQQQEQQQEDQQKQQEQQQQLKLQQLQQPLQQQPQDINHKTSCINRSSSTPRVVLLHFPTWTRGSSMTTWRSAGQGGRGRPTSNLLLIHR</sequence>
<dbReference type="AlphaFoldDB" id="A0A388JQC3"/>
<evidence type="ECO:0000313" key="3">
    <source>
        <dbReference type="EMBL" id="GBG59963.1"/>
    </source>
</evidence>
<dbReference type="InterPro" id="IPR007021">
    <property type="entry name" value="DUF659"/>
</dbReference>
<dbReference type="Pfam" id="PF04937">
    <property type="entry name" value="DUF659"/>
    <property type="match status" value="1"/>
</dbReference>
<proteinExistence type="predicted"/>
<dbReference type="Proteomes" id="UP000265515">
    <property type="component" value="Unassembled WGS sequence"/>
</dbReference>
<feature type="compositionally biased region" description="Basic and acidic residues" evidence="1">
    <location>
        <begin position="477"/>
        <end position="486"/>
    </location>
</feature>
<feature type="compositionally biased region" description="Low complexity" evidence="1">
    <location>
        <begin position="601"/>
        <end position="622"/>
    </location>
</feature>
<evidence type="ECO:0000259" key="2">
    <source>
        <dbReference type="Pfam" id="PF04937"/>
    </source>
</evidence>
<keyword evidence="4" id="KW-1185">Reference proteome</keyword>
<feature type="region of interest" description="Disordered" evidence="1">
    <location>
        <begin position="1"/>
        <end position="31"/>
    </location>
</feature>
<feature type="compositionally biased region" description="Low complexity" evidence="1">
    <location>
        <begin position="583"/>
        <end position="593"/>
    </location>
</feature>
<protein>
    <recommendedName>
        <fullName evidence="2">DUF659 domain-containing protein</fullName>
    </recommendedName>
</protein>
<feature type="compositionally biased region" description="Polar residues" evidence="1">
    <location>
        <begin position="1"/>
        <end position="11"/>
    </location>
</feature>
<dbReference type="EMBL" id="BFEA01000008">
    <property type="protein sequence ID" value="GBG59963.1"/>
    <property type="molecule type" value="Genomic_DNA"/>
</dbReference>
<accession>A0A388JQC3</accession>
<evidence type="ECO:0000313" key="4">
    <source>
        <dbReference type="Proteomes" id="UP000265515"/>
    </source>
</evidence>
<feature type="domain" description="DUF659" evidence="2">
    <location>
        <begin position="255"/>
        <end position="408"/>
    </location>
</feature>
<organism evidence="3 4">
    <name type="scientific">Chara braunii</name>
    <name type="common">Braun's stonewort</name>
    <dbReference type="NCBI Taxonomy" id="69332"/>
    <lineage>
        <taxon>Eukaryota</taxon>
        <taxon>Viridiplantae</taxon>
        <taxon>Streptophyta</taxon>
        <taxon>Charophyceae</taxon>
        <taxon>Charales</taxon>
        <taxon>Characeae</taxon>
        <taxon>Chara</taxon>
    </lineage>
</organism>
<dbReference type="PANTHER" id="PTHR32166">
    <property type="entry name" value="OSJNBA0013A04.12 PROTEIN"/>
    <property type="match status" value="1"/>
</dbReference>
<feature type="compositionally biased region" description="Low complexity" evidence="1">
    <location>
        <begin position="527"/>
        <end position="543"/>
    </location>
</feature>
<dbReference type="PANTHER" id="PTHR32166:SF123">
    <property type="entry name" value="BED-TYPE DOMAIN-CONTAINING PROTEIN"/>
    <property type="match status" value="1"/>
</dbReference>
<comment type="caution">
    <text evidence="3">The sequence shown here is derived from an EMBL/GenBank/DDBJ whole genome shotgun (WGS) entry which is preliminary data.</text>
</comment>
<name>A0A388JQC3_CHABU</name>
<feature type="compositionally biased region" description="Low complexity" evidence="1">
    <location>
        <begin position="550"/>
        <end position="559"/>
    </location>
</feature>
<feature type="region of interest" description="Disordered" evidence="1">
    <location>
        <begin position="654"/>
        <end position="677"/>
    </location>
</feature>
<evidence type="ECO:0000256" key="1">
    <source>
        <dbReference type="SAM" id="MobiDB-lite"/>
    </source>
</evidence>
<dbReference type="OrthoDB" id="1937290at2759"/>
<feature type="compositionally biased region" description="Polar residues" evidence="1">
    <location>
        <begin position="668"/>
        <end position="677"/>
    </location>
</feature>
<dbReference type="InterPro" id="IPR012337">
    <property type="entry name" value="RNaseH-like_sf"/>
</dbReference>
<reference evidence="3 4" key="1">
    <citation type="journal article" date="2018" name="Cell">
        <title>The Chara Genome: Secondary Complexity and Implications for Plant Terrestrialization.</title>
        <authorList>
            <person name="Nishiyama T."/>
            <person name="Sakayama H."/>
            <person name="Vries J.D."/>
            <person name="Buschmann H."/>
            <person name="Saint-Marcoux D."/>
            <person name="Ullrich K.K."/>
            <person name="Haas F.B."/>
            <person name="Vanderstraeten L."/>
            <person name="Becker D."/>
            <person name="Lang D."/>
            <person name="Vosolsobe S."/>
            <person name="Rombauts S."/>
            <person name="Wilhelmsson P.K.I."/>
            <person name="Janitza P."/>
            <person name="Kern R."/>
            <person name="Heyl A."/>
            <person name="Rumpler F."/>
            <person name="Villalobos L.I.A.C."/>
            <person name="Clay J.M."/>
            <person name="Skokan R."/>
            <person name="Toyoda A."/>
            <person name="Suzuki Y."/>
            <person name="Kagoshima H."/>
            <person name="Schijlen E."/>
            <person name="Tajeshwar N."/>
            <person name="Catarino B."/>
            <person name="Hetherington A.J."/>
            <person name="Saltykova A."/>
            <person name="Bonnot C."/>
            <person name="Breuninger H."/>
            <person name="Symeonidi A."/>
            <person name="Radhakrishnan G.V."/>
            <person name="Van Nieuwerburgh F."/>
            <person name="Deforce D."/>
            <person name="Chang C."/>
            <person name="Karol K.G."/>
            <person name="Hedrich R."/>
            <person name="Ulvskov P."/>
            <person name="Glockner G."/>
            <person name="Delwiche C.F."/>
            <person name="Petrasek J."/>
            <person name="Van de Peer Y."/>
            <person name="Friml J."/>
            <person name="Beilby M."/>
            <person name="Dolan L."/>
            <person name="Kohara Y."/>
            <person name="Sugano S."/>
            <person name="Fujiyama A."/>
            <person name="Delaux P.-M."/>
            <person name="Quint M."/>
            <person name="TheiBen G."/>
            <person name="Hagemann M."/>
            <person name="Harholt J."/>
            <person name="Dunand C."/>
            <person name="Zachgo S."/>
            <person name="Langdale J."/>
            <person name="Maumus F."/>
            <person name="Straeten D.V.D."/>
            <person name="Gould S.B."/>
            <person name="Rensing S.A."/>
        </authorList>
    </citation>
    <scope>NUCLEOTIDE SEQUENCE [LARGE SCALE GENOMIC DNA]</scope>
    <source>
        <strain evidence="3 4">S276</strain>
    </source>
</reference>
<feature type="compositionally biased region" description="Basic and acidic residues" evidence="1">
    <location>
        <begin position="12"/>
        <end position="31"/>
    </location>
</feature>